<reference key="1">
    <citation type="journal article" date="1991" name="Agric. Biol. Chem.">
        <authorList>
            <person name="Tsujibo H."/>
            <person name="Sakamoto T."/>
            <person name="Miyamoto K."/>
            <person name="Hasegawa T."/>
            <person name="Fujimoto M."/>
            <person name="Inamori Y."/>
        </authorList>
    </citation>
    <scope>PROTEIN SEQUENCE</scope>
</reference>
<accession>Q9R5P9</accession>
<dbReference type="GO" id="GO:0031176">
    <property type="term" value="F:endo-1,4-beta-xylanase activity"/>
    <property type="evidence" value="ECO:0007669"/>
    <property type="project" value="UniProtKB-EC"/>
</dbReference>
<protein>
    <submittedName>
        <fullName>Xylanase X III</fullName>
        <ecNumber>3.2.1.8</ecNumber>
    </submittedName>
</protein>
<name>Q9R5P9_NOCDA</name>
<keyword id="KW-0903">Direct protein sequencing</keyword>
<organism>
    <name type="scientific">Nocardiopsis dassonvillei</name>
    <dbReference type="NCBI Taxonomy" id="2014"/>
    <lineage>
        <taxon>Bacteria</taxon>
        <taxon>Bacillati</taxon>
        <taxon>Actinomycetota</taxon>
        <taxon>Actinomycetes</taxon>
        <taxon>Streptosporangiales</taxon>
        <taxon>Nocardiopsidaceae</taxon>
        <taxon>Nocardiopsis</taxon>
    </lineage>
</organism>
<dbReference type="PIR" id="PQ0203">
    <property type="entry name" value="PQ0203"/>
</dbReference>
<dbReference type="AlphaFoldDB" id="Q9R5P9"/>
<dbReference type="EC" id="3.2.1.8"/>
<proteinExistence type="evidence at protein level"/>
<sequence length="25" mass="2388">NMAQEMSLGEALPDGLVIGSAVAGG</sequence>